<accession>A0A1V1P4K4</accession>
<evidence type="ECO:0000256" key="3">
    <source>
        <dbReference type="ARBA" id="ARBA00022692"/>
    </source>
</evidence>
<gene>
    <name evidence="7" type="ORF">OMM_03790</name>
</gene>
<dbReference type="GO" id="GO:0015920">
    <property type="term" value="P:lipopolysaccharide transport"/>
    <property type="evidence" value="ECO:0007669"/>
    <property type="project" value="TreeGrafter"/>
</dbReference>
<protein>
    <submittedName>
        <fullName evidence="7">Permease YjgP/YjgQ family protein</fullName>
    </submittedName>
</protein>
<keyword evidence="5 6" id="KW-0472">Membrane</keyword>
<keyword evidence="4 6" id="KW-1133">Transmembrane helix</keyword>
<dbReference type="PANTHER" id="PTHR33529:SF6">
    <property type="entry name" value="YJGP_YJGQ FAMILY PERMEASE"/>
    <property type="match status" value="1"/>
</dbReference>
<sequence length="283" mass="32772">MLEVTKLIVNYQMDFFSVLKIVIHSIPSFLIFVFPMSVMMGVLMALLRLSSDNEILAIKSGGIHIFRLLPPVLYFSIFGCLVTLFMTLYGAPASRLATKQLLIQVVQSNLNVGLKERTFNDQFKGVMLYVNKIDPKTGLLKHIFVQDQQDEQRVLTIIANRGKIISDNQSSRFQLQLNDGTINQVDQEQASVYSVHFDQYFFTLNLDQLLNNVTKETKKSFKEMSLTELTNSLKVKDSDYMLRLIAFHKNLPCHLPVLCYLYWPCHWGLQRKHKDDHLAWYWA</sequence>
<dbReference type="GO" id="GO:0043190">
    <property type="term" value="C:ATP-binding cassette (ABC) transporter complex"/>
    <property type="evidence" value="ECO:0007669"/>
    <property type="project" value="TreeGrafter"/>
</dbReference>
<name>A0A1V1P4K4_9BACT</name>
<evidence type="ECO:0000256" key="5">
    <source>
        <dbReference type="ARBA" id="ARBA00023136"/>
    </source>
</evidence>
<dbReference type="InterPro" id="IPR005495">
    <property type="entry name" value="LptG/LptF_permease"/>
</dbReference>
<dbReference type="Proteomes" id="UP000189670">
    <property type="component" value="Unassembled WGS sequence"/>
</dbReference>
<dbReference type="PANTHER" id="PTHR33529">
    <property type="entry name" value="SLR0882 PROTEIN-RELATED"/>
    <property type="match status" value="1"/>
</dbReference>
<feature type="transmembrane region" description="Helical" evidence="6">
    <location>
        <begin position="68"/>
        <end position="91"/>
    </location>
</feature>
<evidence type="ECO:0000313" key="7">
    <source>
        <dbReference type="EMBL" id="ETR69655.1"/>
    </source>
</evidence>
<evidence type="ECO:0000256" key="1">
    <source>
        <dbReference type="ARBA" id="ARBA00004651"/>
    </source>
</evidence>
<evidence type="ECO:0000256" key="6">
    <source>
        <dbReference type="SAM" id="Phobius"/>
    </source>
</evidence>
<reference evidence="8" key="1">
    <citation type="submission" date="2012-11" db="EMBL/GenBank/DDBJ databases">
        <authorList>
            <person name="Lucero-Rivera Y.E."/>
            <person name="Tovar-Ramirez D."/>
        </authorList>
    </citation>
    <scope>NUCLEOTIDE SEQUENCE [LARGE SCALE GENOMIC DNA]</scope>
    <source>
        <strain evidence="8">Araruama</strain>
    </source>
</reference>
<feature type="transmembrane region" description="Helical" evidence="6">
    <location>
        <begin position="21"/>
        <end position="47"/>
    </location>
</feature>
<organism evidence="7 8">
    <name type="scientific">Candidatus Magnetoglobus multicellularis str. Araruama</name>
    <dbReference type="NCBI Taxonomy" id="890399"/>
    <lineage>
        <taxon>Bacteria</taxon>
        <taxon>Pseudomonadati</taxon>
        <taxon>Thermodesulfobacteriota</taxon>
        <taxon>Desulfobacteria</taxon>
        <taxon>Desulfobacterales</taxon>
        <taxon>Desulfobacteraceae</taxon>
        <taxon>Candidatus Magnetoglobus</taxon>
    </lineage>
</organism>
<keyword evidence="3 6" id="KW-0812">Transmembrane</keyword>
<evidence type="ECO:0000256" key="4">
    <source>
        <dbReference type="ARBA" id="ARBA00022989"/>
    </source>
</evidence>
<comment type="subcellular location">
    <subcellularLocation>
        <location evidence="1">Cell membrane</location>
        <topology evidence="1">Multi-pass membrane protein</topology>
    </subcellularLocation>
</comment>
<dbReference type="AlphaFoldDB" id="A0A1V1P4K4"/>
<keyword evidence="2" id="KW-1003">Cell membrane</keyword>
<dbReference type="Pfam" id="PF03739">
    <property type="entry name" value="LptF_LptG"/>
    <property type="match status" value="1"/>
</dbReference>
<comment type="caution">
    <text evidence="7">The sequence shown here is derived from an EMBL/GenBank/DDBJ whole genome shotgun (WGS) entry which is preliminary data.</text>
</comment>
<evidence type="ECO:0000256" key="2">
    <source>
        <dbReference type="ARBA" id="ARBA00022475"/>
    </source>
</evidence>
<evidence type="ECO:0000313" key="8">
    <source>
        <dbReference type="Proteomes" id="UP000189670"/>
    </source>
</evidence>
<proteinExistence type="predicted"/>
<dbReference type="EMBL" id="ATBP01000591">
    <property type="protein sequence ID" value="ETR69655.1"/>
    <property type="molecule type" value="Genomic_DNA"/>
</dbReference>